<sequence>MKPTISLFTRTQLLQSKFSERLRGLQRSMLEEEAEYDRWMKVVLALPIAVIVVLFLITFQEEREAAALLFLSLCSMIVLYWLILPKKYRVLDDSLEIVLGITYRIPFSEIEEVKKGSGKELLFFKGFKLATSKNVIVVRRKKGFSLAISPKNADLFLEQLKASIESFRSKGV</sequence>
<evidence type="ECO:0000259" key="2">
    <source>
        <dbReference type="Pfam" id="PF06713"/>
    </source>
</evidence>
<name>A0A7J3M0K9_ARCFL</name>
<organism evidence="3">
    <name type="scientific">Archaeoglobus fulgidus</name>
    <dbReference type="NCBI Taxonomy" id="2234"/>
    <lineage>
        <taxon>Archaea</taxon>
        <taxon>Methanobacteriati</taxon>
        <taxon>Methanobacteriota</taxon>
        <taxon>Archaeoglobi</taxon>
        <taxon>Archaeoglobales</taxon>
        <taxon>Archaeoglobaceae</taxon>
        <taxon>Archaeoglobus</taxon>
    </lineage>
</organism>
<dbReference type="InterPro" id="IPR009589">
    <property type="entry name" value="PH_YyaB-like"/>
</dbReference>
<feature type="transmembrane region" description="Helical" evidence="1">
    <location>
        <begin position="39"/>
        <end position="59"/>
    </location>
</feature>
<comment type="caution">
    <text evidence="3">The sequence shown here is derived from an EMBL/GenBank/DDBJ whole genome shotgun (WGS) entry which is preliminary data.</text>
</comment>
<dbReference type="Pfam" id="PF06713">
    <property type="entry name" value="bPH_4"/>
    <property type="match status" value="1"/>
</dbReference>
<feature type="transmembrane region" description="Helical" evidence="1">
    <location>
        <begin position="65"/>
        <end position="84"/>
    </location>
</feature>
<proteinExistence type="predicted"/>
<evidence type="ECO:0000313" key="3">
    <source>
        <dbReference type="EMBL" id="HGT82319.1"/>
    </source>
</evidence>
<dbReference type="GO" id="GO:0030153">
    <property type="term" value="P:bacteriocin immunity"/>
    <property type="evidence" value="ECO:0007669"/>
    <property type="project" value="InterPro"/>
</dbReference>
<reference evidence="3" key="1">
    <citation type="journal article" date="2020" name="mSystems">
        <title>Genome- and Community-Level Interaction Insights into Carbon Utilization and Element Cycling Functions of Hydrothermarchaeota in Hydrothermal Sediment.</title>
        <authorList>
            <person name="Zhou Z."/>
            <person name="Liu Y."/>
            <person name="Xu W."/>
            <person name="Pan J."/>
            <person name="Luo Z.H."/>
            <person name="Li M."/>
        </authorList>
    </citation>
    <scope>NUCLEOTIDE SEQUENCE [LARGE SCALE GENOMIC DNA]</scope>
    <source>
        <strain evidence="3">SpSt-587</strain>
    </source>
</reference>
<gene>
    <name evidence="3" type="ORF">ENT52_01100</name>
</gene>
<keyword evidence="1" id="KW-0812">Transmembrane</keyword>
<feature type="domain" description="Uncharacterized protein YyaB-like PH" evidence="2">
    <location>
        <begin position="87"/>
        <end position="162"/>
    </location>
</feature>
<keyword evidence="1" id="KW-1133">Transmembrane helix</keyword>
<evidence type="ECO:0000256" key="1">
    <source>
        <dbReference type="SAM" id="Phobius"/>
    </source>
</evidence>
<dbReference type="AlphaFoldDB" id="A0A7J3M0K9"/>
<dbReference type="EMBL" id="DSYZ01000024">
    <property type="protein sequence ID" value="HGT82319.1"/>
    <property type="molecule type" value="Genomic_DNA"/>
</dbReference>
<accession>A0A7J3M0K9</accession>
<protein>
    <recommendedName>
        <fullName evidence="2">Uncharacterized protein YyaB-like PH domain-containing protein</fullName>
    </recommendedName>
</protein>
<keyword evidence="1" id="KW-0472">Membrane</keyword>